<proteinExistence type="predicted"/>
<sequence>MGTFLKQVSILAKSMGPPQPPPNISAAALHVSGSVEEAATVLNSFKKKTLDAIKLNDLKIEKQKMEKRIRDEQRQKRLLEYENSRLDEKRKMEKDLRRTRHKEEREKANYRYKKDKERRHNKEEKRESYRRKKNKERKTRKEEEEEETYRRKRDEERKTRKEEEEKERNRRNRHKERKTRKEEEEKERYRRKRGEERRQAEQDKRTERGSRTPPTSQQEGTPKTPPRIIDSENNDHTGFEGPIDYTGRGSSCDFPN</sequence>
<protein>
    <submittedName>
        <fullName evidence="2">Uncharacterized protein</fullName>
    </submittedName>
</protein>
<dbReference type="EMBL" id="OU963870">
    <property type="protein sequence ID" value="CAH0395711.1"/>
    <property type="molecule type" value="Genomic_DNA"/>
</dbReference>
<evidence type="ECO:0000313" key="3">
    <source>
        <dbReference type="Proteomes" id="UP001152759"/>
    </source>
</evidence>
<dbReference type="AlphaFoldDB" id="A0A9P0AM21"/>
<accession>A0A9P0AM21</accession>
<evidence type="ECO:0000313" key="2">
    <source>
        <dbReference type="EMBL" id="CAH0395711.1"/>
    </source>
</evidence>
<feature type="compositionally biased region" description="Basic residues" evidence="1">
    <location>
        <begin position="128"/>
        <end position="138"/>
    </location>
</feature>
<keyword evidence="3" id="KW-1185">Reference proteome</keyword>
<feature type="compositionally biased region" description="Basic and acidic residues" evidence="1">
    <location>
        <begin position="63"/>
        <end position="127"/>
    </location>
</feature>
<feature type="compositionally biased region" description="Basic residues" evidence="1">
    <location>
        <begin position="169"/>
        <end position="178"/>
    </location>
</feature>
<dbReference type="Proteomes" id="UP001152759">
    <property type="component" value="Chromosome 9"/>
</dbReference>
<feature type="compositionally biased region" description="Basic and acidic residues" evidence="1">
    <location>
        <begin position="179"/>
        <end position="210"/>
    </location>
</feature>
<gene>
    <name evidence="2" type="ORF">BEMITA_LOCUS13863</name>
</gene>
<name>A0A9P0AM21_BEMTA</name>
<feature type="region of interest" description="Disordered" evidence="1">
    <location>
        <begin position="63"/>
        <end position="256"/>
    </location>
</feature>
<reference evidence="2" key="1">
    <citation type="submission" date="2021-12" db="EMBL/GenBank/DDBJ databases">
        <authorList>
            <person name="King R."/>
        </authorList>
    </citation>
    <scope>NUCLEOTIDE SEQUENCE</scope>
</reference>
<feature type="compositionally biased region" description="Polar residues" evidence="1">
    <location>
        <begin position="212"/>
        <end position="221"/>
    </location>
</feature>
<evidence type="ECO:0000256" key="1">
    <source>
        <dbReference type="SAM" id="MobiDB-lite"/>
    </source>
</evidence>
<feature type="compositionally biased region" description="Basic and acidic residues" evidence="1">
    <location>
        <begin position="229"/>
        <end position="238"/>
    </location>
</feature>
<feature type="compositionally biased region" description="Basic and acidic residues" evidence="1">
    <location>
        <begin position="148"/>
        <end position="168"/>
    </location>
</feature>
<organism evidence="2 3">
    <name type="scientific">Bemisia tabaci</name>
    <name type="common">Sweetpotato whitefly</name>
    <name type="synonym">Aleurodes tabaci</name>
    <dbReference type="NCBI Taxonomy" id="7038"/>
    <lineage>
        <taxon>Eukaryota</taxon>
        <taxon>Metazoa</taxon>
        <taxon>Ecdysozoa</taxon>
        <taxon>Arthropoda</taxon>
        <taxon>Hexapoda</taxon>
        <taxon>Insecta</taxon>
        <taxon>Pterygota</taxon>
        <taxon>Neoptera</taxon>
        <taxon>Paraneoptera</taxon>
        <taxon>Hemiptera</taxon>
        <taxon>Sternorrhyncha</taxon>
        <taxon>Aleyrodoidea</taxon>
        <taxon>Aleyrodidae</taxon>
        <taxon>Aleyrodinae</taxon>
        <taxon>Bemisia</taxon>
    </lineage>
</organism>